<dbReference type="SMART" id="SM00345">
    <property type="entry name" value="HTH_GNTR"/>
    <property type="match status" value="1"/>
</dbReference>
<dbReference type="InterPro" id="IPR011711">
    <property type="entry name" value="GntR_C"/>
</dbReference>
<dbReference type="Gene3D" id="1.10.10.10">
    <property type="entry name" value="Winged helix-like DNA-binding domain superfamily/Winged helix DNA-binding domain"/>
    <property type="match status" value="1"/>
</dbReference>
<evidence type="ECO:0000313" key="6">
    <source>
        <dbReference type="Proteomes" id="UP000324758"/>
    </source>
</evidence>
<dbReference type="InterPro" id="IPR000524">
    <property type="entry name" value="Tscrpt_reg_HTH_GntR"/>
</dbReference>
<organism evidence="5 6">
    <name type="scientific">Bradyrhizobium rifense</name>
    <dbReference type="NCBI Taxonomy" id="515499"/>
    <lineage>
        <taxon>Bacteria</taxon>
        <taxon>Pseudomonadati</taxon>
        <taxon>Pseudomonadota</taxon>
        <taxon>Alphaproteobacteria</taxon>
        <taxon>Hyphomicrobiales</taxon>
        <taxon>Nitrobacteraceae</taxon>
        <taxon>Bradyrhizobium</taxon>
    </lineage>
</organism>
<dbReference type="PANTHER" id="PTHR43537">
    <property type="entry name" value="TRANSCRIPTIONAL REGULATOR, GNTR FAMILY"/>
    <property type="match status" value="1"/>
</dbReference>
<reference evidence="5 6" key="1">
    <citation type="submission" date="2019-08" db="EMBL/GenBank/DDBJ databases">
        <title>Bradyrhizobium hipponensis sp. nov., a rhizobium isolated from a Lupinus angustifolius root nodule in Tunisia.</title>
        <authorList>
            <person name="Off K."/>
            <person name="Rejili M."/>
            <person name="Mars M."/>
            <person name="Brachmann A."/>
            <person name="Marin M."/>
        </authorList>
    </citation>
    <scope>NUCLEOTIDE SEQUENCE [LARGE SCALE GENOMIC DNA]</scope>
    <source>
        <strain evidence="5 6">CTAW71</strain>
    </source>
</reference>
<keyword evidence="3" id="KW-0804">Transcription</keyword>
<dbReference type="InterPro" id="IPR036388">
    <property type="entry name" value="WH-like_DNA-bd_sf"/>
</dbReference>
<dbReference type="SUPFAM" id="SSF46785">
    <property type="entry name" value="Winged helix' DNA-binding domain"/>
    <property type="match status" value="1"/>
</dbReference>
<dbReference type="PANTHER" id="PTHR43537:SF49">
    <property type="entry name" value="TRANSCRIPTIONAL REGULATORY PROTEIN"/>
    <property type="match status" value="1"/>
</dbReference>
<dbReference type="InterPro" id="IPR008920">
    <property type="entry name" value="TF_FadR/GntR_C"/>
</dbReference>
<dbReference type="Proteomes" id="UP000324758">
    <property type="component" value="Unassembled WGS sequence"/>
</dbReference>
<evidence type="ECO:0000256" key="1">
    <source>
        <dbReference type="ARBA" id="ARBA00023015"/>
    </source>
</evidence>
<evidence type="ECO:0000256" key="2">
    <source>
        <dbReference type="ARBA" id="ARBA00023125"/>
    </source>
</evidence>
<dbReference type="Pfam" id="PF07729">
    <property type="entry name" value="FCD"/>
    <property type="match status" value="1"/>
</dbReference>
<dbReference type="SMART" id="SM00895">
    <property type="entry name" value="FCD"/>
    <property type="match status" value="1"/>
</dbReference>
<sequence>MAVKSIKPGRGGVKVAEKALDKPADACAAQAPAAADLIARRIEEDIVLGRRHPRERLIEQDLCDLFQTHRGDVRLALFELERKGLIERIPNRGAMVRGLTPHEVRAIYAVREELEVMAVRIIPFPVASHEIGRLEELHREHSAAVASGDLLTVFYSNLSFHQTLFGLCGNSCLIETVDQLARKVHGIRFYANASPESLDRARLDHLKMIKALRGGRRDELISLTRRHLRPSPEAYIKAYKQRFGKSDAAGA</sequence>
<proteinExistence type="predicted"/>
<keyword evidence="6" id="KW-1185">Reference proteome</keyword>
<dbReference type="EMBL" id="VSSS01000030">
    <property type="protein sequence ID" value="TYL94125.1"/>
    <property type="molecule type" value="Genomic_DNA"/>
</dbReference>
<protein>
    <submittedName>
        <fullName evidence="5">GntR family transcriptional regulator</fullName>
    </submittedName>
</protein>
<comment type="caution">
    <text evidence="5">The sequence shown here is derived from an EMBL/GenBank/DDBJ whole genome shotgun (WGS) entry which is preliminary data.</text>
</comment>
<keyword evidence="2" id="KW-0238">DNA-binding</keyword>
<keyword evidence="1" id="KW-0805">Transcription regulation</keyword>
<evidence type="ECO:0000313" key="5">
    <source>
        <dbReference type="EMBL" id="TYL94125.1"/>
    </source>
</evidence>
<dbReference type="InterPro" id="IPR036390">
    <property type="entry name" value="WH_DNA-bd_sf"/>
</dbReference>
<gene>
    <name evidence="5" type="ORF">FXB40_20095</name>
</gene>
<feature type="domain" description="HTH gntR-type" evidence="4">
    <location>
        <begin position="32"/>
        <end position="99"/>
    </location>
</feature>
<dbReference type="PROSITE" id="PS50949">
    <property type="entry name" value="HTH_GNTR"/>
    <property type="match status" value="1"/>
</dbReference>
<dbReference type="SUPFAM" id="SSF48008">
    <property type="entry name" value="GntR ligand-binding domain-like"/>
    <property type="match status" value="1"/>
</dbReference>
<evidence type="ECO:0000259" key="4">
    <source>
        <dbReference type="PROSITE" id="PS50949"/>
    </source>
</evidence>
<accession>A0A5D3KGT6</accession>
<evidence type="ECO:0000256" key="3">
    <source>
        <dbReference type="ARBA" id="ARBA00023163"/>
    </source>
</evidence>
<dbReference type="GO" id="GO:0003700">
    <property type="term" value="F:DNA-binding transcription factor activity"/>
    <property type="evidence" value="ECO:0007669"/>
    <property type="project" value="InterPro"/>
</dbReference>
<dbReference type="OrthoDB" id="9816161at2"/>
<name>A0A5D3KGT6_9BRAD</name>
<dbReference type="AlphaFoldDB" id="A0A5D3KGT6"/>
<dbReference type="Gene3D" id="1.20.120.530">
    <property type="entry name" value="GntR ligand-binding domain-like"/>
    <property type="match status" value="1"/>
</dbReference>
<dbReference type="GO" id="GO:0003677">
    <property type="term" value="F:DNA binding"/>
    <property type="evidence" value="ECO:0007669"/>
    <property type="project" value="UniProtKB-KW"/>
</dbReference>
<dbReference type="Pfam" id="PF00392">
    <property type="entry name" value="GntR"/>
    <property type="match status" value="1"/>
</dbReference>